<evidence type="ECO:0000256" key="1">
    <source>
        <dbReference type="SAM" id="MobiDB-lite"/>
    </source>
</evidence>
<protein>
    <recommendedName>
        <fullName evidence="2">N-acetyltransferase domain-containing protein</fullName>
    </recommendedName>
</protein>
<dbReference type="InterPro" id="IPR052523">
    <property type="entry name" value="Trichothecene_AcTrans"/>
</dbReference>
<dbReference type="SUPFAM" id="SSF55729">
    <property type="entry name" value="Acyl-CoA N-acyltransferases (Nat)"/>
    <property type="match status" value="1"/>
</dbReference>
<evidence type="ECO:0000313" key="3">
    <source>
        <dbReference type="EMBL" id="EIE92156.1"/>
    </source>
</evidence>
<feature type="region of interest" description="Disordered" evidence="1">
    <location>
        <begin position="90"/>
        <end position="118"/>
    </location>
</feature>
<dbReference type="OrthoDB" id="2115692at2759"/>
<name>I1CUM6_RHIO9</name>
<dbReference type="InterPro" id="IPR000182">
    <property type="entry name" value="GNAT_dom"/>
</dbReference>
<dbReference type="CDD" id="cd04301">
    <property type="entry name" value="NAT_SF"/>
    <property type="match status" value="1"/>
</dbReference>
<dbReference type="Proteomes" id="UP000009138">
    <property type="component" value="Unassembled WGS sequence"/>
</dbReference>
<reference evidence="3 4" key="1">
    <citation type="journal article" date="2009" name="PLoS Genet.">
        <title>Genomic analysis of the basal lineage fungus Rhizopus oryzae reveals a whole-genome duplication.</title>
        <authorList>
            <person name="Ma L.-J."/>
            <person name="Ibrahim A.S."/>
            <person name="Skory C."/>
            <person name="Grabherr M.G."/>
            <person name="Burger G."/>
            <person name="Butler M."/>
            <person name="Elias M."/>
            <person name="Idnurm A."/>
            <person name="Lang B.F."/>
            <person name="Sone T."/>
            <person name="Abe A."/>
            <person name="Calvo S.E."/>
            <person name="Corrochano L.M."/>
            <person name="Engels R."/>
            <person name="Fu J."/>
            <person name="Hansberg W."/>
            <person name="Kim J.-M."/>
            <person name="Kodira C.D."/>
            <person name="Koehrsen M.J."/>
            <person name="Liu B."/>
            <person name="Miranda-Saavedra D."/>
            <person name="O'Leary S."/>
            <person name="Ortiz-Castellanos L."/>
            <person name="Poulter R."/>
            <person name="Rodriguez-Romero J."/>
            <person name="Ruiz-Herrera J."/>
            <person name="Shen Y.-Q."/>
            <person name="Zeng Q."/>
            <person name="Galagan J."/>
            <person name="Birren B.W."/>
            <person name="Cuomo C.A."/>
            <person name="Wickes B.L."/>
        </authorList>
    </citation>
    <scope>NUCLEOTIDE SEQUENCE [LARGE SCALE GENOMIC DNA]</scope>
    <source>
        <strain evidence="4">RA 99-880 / ATCC MYA-4621 / FGSC 9543 / NRRL 43880</strain>
    </source>
</reference>
<feature type="domain" description="N-acetyltransferase" evidence="2">
    <location>
        <begin position="1"/>
        <end position="84"/>
    </location>
</feature>
<dbReference type="STRING" id="246409.I1CUM6"/>
<keyword evidence="4" id="KW-1185">Reference proteome</keyword>
<evidence type="ECO:0000313" key="4">
    <source>
        <dbReference type="Proteomes" id="UP000009138"/>
    </source>
</evidence>
<dbReference type="OMA" id="PHLTIYF"/>
<gene>
    <name evidence="3" type="ORF">RO3G_16867</name>
</gene>
<dbReference type="VEuPathDB" id="FungiDB:RO3G_16867"/>
<dbReference type="PANTHER" id="PTHR42791:SF1">
    <property type="entry name" value="N-ACETYLTRANSFERASE DOMAIN-CONTAINING PROTEIN"/>
    <property type="match status" value="1"/>
</dbReference>
<dbReference type="GO" id="GO:0016747">
    <property type="term" value="F:acyltransferase activity, transferring groups other than amino-acyl groups"/>
    <property type="evidence" value="ECO:0007669"/>
    <property type="project" value="InterPro"/>
</dbReference>
<dbReference type="Pfam" id="PF00583">
    <property type="entry name" value="Acetyltransf_1"/>
    <property type="match status" value="1"/>
</dbReference>
<dbReference type="PROSITE" id="PS51186">
    <property type="entry name" value="GNAT"/>
    <property type="match status" value="1"/>
</dbReference>
<feature type="compositionally biased region" description="Polar residues" evidence="1">
    <location>
        <begin position="90"/>
        <end position="100"/>
    </location>
</feature>
<proteinExistence type="predicted"/>
<dbReference type="InParanoid" id="I1CUM6"/>
<dbReference type="InterPro" id="IPR016181">
    <property type="entry name" value="Acyl_CoA_acyltransferase"/>
</dbReference>
<dbReference type="EMBL" id="CH476754">
    <property type="protein sequence ID" value="EIE92156.1"/>
    <property type="molecule type" value="Genomic_DNA"/>
</dbReference>
<accession>I1CUM6</accession>
<dbReference type="Gene3D" id="3.40.630.30">
    <property type="match status" value="1"/>
</dbReference>
<sequence>MQGRPHISINFIGVLPAERGRHVGSNLLKYAIKKADEVQLPIFAEIWDQKTVHWFEKFGFEVQTVRILSEKEGITAYYVVREPKFNMASPSPLTPSTTVLNLEPPREDTILTSENNTG</sequence>
<organism evidence="3 4">
    <name type="scientific">Rhizopus delemar (strain RA 99-880 / ATCC MYA-4621 / FGSC 9543 / NRRL 43880)</name>
    <name type="common">Mucormycosis agent</name>
    <name type="synonym">Rhizopus arrhizus var. delemar</name>
    <dbReference type="NCBI Taxonomy" id="246409"/>
    <lineage>
        <taxon>Eukaryota</taxon>
        <taxon>Fungi</taxon>
        <taxon>Fungi incertae sedis</taxon>
        <taxon>Mucoromycota</taxon>
        <taxon>Mucoromycotina</taxon>
        <taxon>Mucoromycetes</taxon>
        <taxon>Mucorales</taxon>
        <taxon>Mucorineae</taxon>
        <taxon>Rhizopodaceae</taxon>
        <taxon>Rhizopus</taxon>
    </lineage>
</organism>
<dbReference type="PANTHER" id="PTHR42791">
    <property type="entry name" value="GNAT FAMILY ACETYLTRANSFERASE"/>
    <property type="match status" value="1"/>
</dbReference>
<evidence type="ECO:0000259" key="2">
    <source>
        <dbReference type="PROSITE" id="PS51186"/>
    </source>
</evidence>
<dbReference type="AlphaFoldDB" id="I1CUM6"/>
<dbReference type="GeneID" id="93623832"/>
<dbReference type="RefSeq" id="XP_067527552.1">
    <property type="nucleotide sequence ID" value="XM_067671451.1"/>
</dbReference>